<name>A0A5J4NHG9_9TREM</name>
<dbReference type="EMBL" id="QNGE01002915">
    <property type="protein sequence ID" value="KAA3674791.1"/>
    <property type="molecule type" value="Genomic_DNA"/>
</dbReference>
<evidence type="ECO:0000313" key="2">
    <source>
        <dbReference type="EMBL" id="KAA3674791.1"/>
    </source>
</evidence>
<gene>
    <name evidence="2" type="ORF">DEA37_0001743</name>
</gene>
<reference evidence="2 3" key="1">
    <citation type="journal article" date="2019" name="Gigascience">
        <title>Whole-genome sequence of the oriental lung fluke Paragonimus westermani.</title>
        <authorList>
            <person name="Oey H."/>
            <person name="Zakrzewski M."/>
            <person name="Narain K."/>
            <person name="Devi K.R."/>
            <person name="Agatsuma T."/>
            <person name="Nawaratna S."/>
            <person name="Gobert G.N."/>
            <person name="Jones M.K."/>
            <person name="Ragan M.A."/>
            <person name="McManus D.P."/>
            <person name="Krause L."/>
        </authorList>
    </citation>
    <scope>NUCLEOTIDE SEQUENCE [LARGE SCALE GENOMIC DNA]</scope>
    <source>
        <strain evidence="2 3">IND2009</strain>
    </source>
</reference>
<protein>
    <submittedName>
        <fullName evidence="2">Uncharacterized protein</fullName>
    </submittedName>
</protein>
<dbReference type="Proteomes" id="UP000324629">
    <property type="component" value="Unassembled WGS sequence"/>
</dbReference>
<feature type="region of interest" description="Disordered" evidence="1">
    <location>
        <begin position="1"/>
        <end position="118"/>
    </location>
</feature>
<accession>A0A5J4NHG9</accession>
<feature type="compositionally biased region" description="Basic and acidic residues" evidence="1">
    <location>
        <begin position="92"/>
        <end position="117"/>
    </location>
</feature>
<evidence type="ECO:0000256" key="1">
    <source>
        <dbReference type="SAM" id="MobiDB-lite"/>
    </source>
</evidence>
<feature type="region of interest" description="Disordered" evidence="1">
    <location>
        <begin position="255"/>
        <end position="280"/>
    </location>
</feature>
<dbReference type="AlphaFoldDB" id="A0A5J4NHG9"/>
<keyword evidence="3" id="KW-1185">Reference proteome</keyword>
<feature type="compositionally biased region" description="Polar residues" evidence="1">
    <location>
        <begin position="255"/>
        <end position="264"/>
    </location>
</feature>
<organism evidence="2 3">
    <name type="scientific">Paragonimus westermani</name>
    <dbReference type="NCBI Taxonomy" id="34504"/>
    <lineage>
        <taxon>Eukaryota</taxon>
        <taxon>Metazoa</taxon>
        <taxon>Spiralia</taxon>
        <taxon>Lophotrochozoa</taxon>
        <taxon>Platyhelminthes</taxon>
        <taxon>Trematoda</taxon>
        <taxon>Digenea</taxon>
        <taxon>Plagiorchiida</taxon>
        <taxon>Troglotremata</taxon>
        <taxon>Troglotrematidae</taxon>
        <taxon>Paragonimus</taxon>
    </lineage>
</organism>
<sequence>MPRRSGHGSEDSPAPRRTSARIAAAQVASPAKSPIKSPRRKRQSADPSKTASEDTESQQSQIKSDSSMEELNGIETSSSKDRESITDSQEIPPKKTKLDGETDEENHLIDAEIDQKSDVTAVVTEAPDLTHAEPVGFEVVEKSDVPLADSEEVKAAVDVQGEDGQLLVGFVQVDKDEIPLATSVEIKQITPAEEPNDQKEVTTAGDTPVVVPLESAVVTSVNGDSHNHVLSPGDSADVTENVGIDVQNKVCATSEVSAQPTSNMAAGDVSTDAIDPEAVH</sequence>
<evidence type="ECO:0000313" key="3">
    <source>
        <dbReference type="Proteomes" id="UP000324629"/>
    </source>
</evidence>
<proteinExistence type="predicted"/>
<comment type="caution">
    <text evidence="2">The sequence shown here is derived from an EMBL/GenBank/DDBJ whole genome shotgun (WGS) entry which is preliminary data.</text>
</comment>